<reference evidence="10" key="1">
    <citation type="submission" date="2021-06" db="EMBL/GenBank/DDBJ databases">
        <authorList>
            <person name="Hodson N. C."/>
            <person name="Mongue J. A."/>
            <person name="Jaron S. K."/>
        </authorList>
    </citation>
    <scope>NUCLEOTIDE SEQUENCE</scope>
</reference>
<dbReference type="PANTHER" id="PTHR43775">
    <property type="entry name" value="FATTY ACID SYNTHASE"/>
    <property type="match status" value="1"/>
</dbReference>
<protein>
    <recommendedName>
        <fullName evidence="9">Malonyl-CoA:ACP transacylase (MAT) domain-containing protein</fullName>
    </recommendedName>
</protein>
<evidence type="ECO:0000313" key="11">
    <source>
        <dbReference type="Proteomes" id="UP000708208"/>
    </source>
</evidence>
<dbReference type="Pfam" id="PF00698">
    <property type="entry name" value="Acyl_transf_1"/>
    <property type="match status" value="1"/>
</dbReference>
<evidence type="ECO:0000256" key="4">
    <source>
        <dbReference type="ARBA" id="ARBA00022857"/>
    </source>
</evidence>
<gene>
    <name evidence="10" type="ORF">AFUS01_LOCUS23590</name>
</gene>
<evidence type="ECO:0000256" key="7">
    <source>
        <dbReference type="ARBA" id="ARBA00023160"/>
    </source>
</evidence>
<evidence type="ECO:0000256" key="5">
    <source>
        <dbReference type="ARBA" id="ARBA00023002"/>
    </source>
</evidence>
<dbReference type="SMART" id="SM00827">
    <property type="entry name" value="PKS_AT"/>
    <property type="match status" value="1"/>
</dbReference>
<proteinExistence type="predicted"/>
<keyword evidence="2" id="KW-0444">Lipid biosynthesis</keyword>
<keyword evidence="11" id="KW-1185">Reference proteome</keyword>
<dbReference type="GO" id="GO:0006633">
    <property type="term" value="P:fatty acid biosynthetic process"/>
    <property type="evidence" value="ECO:0007669"/>
    <property type="project" value="UniProtKB-KW"/>
</dbReference>
<dbReference type="Proteomes" id="UP000708208">
    <property type="component" value="Unassembled WGS sequence"/>
</dbReference>
<dbReference type="InterPro" id="IPR014043">
    <property type="entry name" value="Acyl_transferase_dom"/>
</dbReference>
<keyword evidence="8" id="KW-0511">Multifunctional enzyme</keyword>
<evidence type="ECO:0000256" key="2">
    <source>
        <dbReference type="ARBA" id="ARBA00022516"/>
    </source>
</evidence>
<organism evidence="10 11">
    <name type="scientific">Allacma fusca</name>
    <dbReference type="NCBI Taxonomy" id="39272"/>
    <lineage>
        <taxon>Eukaryota</taxon>
        <taxon>Metazoa</taxon>
        <taxon>Ecdysozoa</taxon>
        <taxon>Arthropoda</taxon>
        <taxon>Hexapoda</taxon>
        <taxon>Collembola</taxon>
        <taxon>Symphypleona</taxon>
        <taxon>Sminthuridae</taxon>
        <taxon>Allacma</taxon>
    </lineage>
</organism>
<dbReference type="OrthoDB" id="329835at2759"/>
<keyword evidence="3" id="KW-0276">Fatty acid metabolism</keyword>
<evidence type="ECO:0000256" key="1">
    <source>
        <dbReference type="ARBA" id="ARBA00022450"/>
    </source>
</evidence>
<dbReference type="AlphaFoldDB" id="A0A8J2P8Q0"/>
<dbReference type="GO" id="GO:0004312">
    <property type="term" value="F:fatty acid synthase activity"/>
    <property type="evidence" value="ECO:0007669"/>
    <property type="project" value="TreeGrafter"/>
</dbReference>
<evidence type="ECO:0000256" key="6">
    <source>
        <dbReference type="ARBA" id="ARBA00023098"/>
    </source>
</evidence>
<keyword evidence="7" id="KW-0275">Fatty acid biosynthesis</keyword>
<evidence type="ECO:0000256" key="3">
    <source>
        <dbReference type="ARBA" id="ARBA00022832"/>
    </source>
</evidence>
<dbReference type="InterPro" id="IPR050091">
    <property type="entry name" value="PKS_NRPS_Biosynth_Enz"/>
</dbReference>
<keyword evidence="6" id="KW-0443">Lipid metabolism</keyword>
<evidence type="ECO:0000313" key="10">
    <source>
        <dbReference type="EMBL" id="CAG7784932.1"/>
    </source>
</evidence>
<accession>A0A8J2P8Q0</accession>
<feature type="domain" description="Malonyl-CoA:ACP transacylase (MAT)" evidence="9">
    <location>
        <begin position="173"/>
        <end position="468"/>
    </location>
</feature>
<keyword evidence="5" id="KW-0560">Oxidoreductase</keyword>
<keyword evidence="4" id="KW-0521">NADP</keyword>
<dbReference type="PANTHER" id="PTHR43775:SF7">
    <property type="entry name" value="FATTY ACID SYNTHASE"/>
    <property type="match status" value="1"/>
</dbReference>
<name>A0A8J2P8Q0_9HEXA</name>
<evidence type="ECO:0000259" key="9">
    <source>
        <dbReference type="SMART" id="SM00827"/>
    </source>
</evidence>
<sequence>MQALVFATTLAIAKFSYNQHQYACKVHLGCSQYKAHHLCEVHCGKSFVAVVTGNCCSHYYYCYSYSRASLILLIGAVSSKTLRLVVAMETNLLKMFTRVVSRRLSSTTGAIGTVNNSGRGSLRLKLNPLWTLSKRHVGTISSRTFASQLLKPMYKEEEDSLEEDSPTRQAWFIFSGLGSQRNVLPKELYSLEPFAESLKESRRILKGLGINMDEHLDPENNSIYTCIRSALISLSVIQMALYETLKHMLPAEPSGLIGHSAGEALCGYADGSLSAEQVLLISEARARAMLVTKKYSGGMAAIGLSLKEISPLCPPDIYPACINAPNAIIVSGSAESIKSFIKELQGKKIFAKEVDSCDFAPHSPHVEEASHLLREYMKQIIPNKVRRSSKWISTSAREEDWDSPEVQFVSGEYFVNNIKDQVLFHQALLHIPNGAVVIEISPKALFGGILKGAVPDTSYFAPILKNDILNPTVLSKEDFQSIFRQS</sequence>
<dbReference type="EMBL" id="CAJVCH010286172">
    <property type="protein sequence ID" value="CAG7784932.1"/>
    <property type="molecule type" value="Genomic_DNA"/>
</dbReference>
<comment type="caution">
    <text evidence="10">The sequence shown here is derived from an EMBL/GenBank/DDBJ whole genome shotgun (WGS) entry which is preliminary data.</text>
</comment>
<evidence type="ECO:0000256" key="8">
    <source>
        <dbReference type="ARBA" id="ARBA00023268"/>
    </source>
</evidence>
<keyword evidence="1" id="KW-0596">Phosphopantetheine</keyword>
<dbReference type="GO" id="GO:0016491">
    <property type="term" value="F:oxidoreductase activity"/>
    <property type="evidence" value="ECO:0007669"/>
    <property type="project" value="UniProtKB-KW"/>
</dbReference>